<evidence type="ECO:0000313" key="4">
    <source>
        <dbReference type="Proteomes" id="UP000811844"/>
    </source>
</evidence>
<gene>
    <name evidence="3" type="ORF">G3R48_08930</name>
</gene>
<organism evidence="3 4">
    <name type="scientific">Shewanella intestini</name>
    <dbReference type="NCBI Taxonomy" id="2017544"/>
    <lineage>
        <taxon>Bacteria</taxon>
        <taxon>Pseudomonadati</taxon>
        <taxon>Pseudomonadota</taxon>
        <taxon>Gammaproteobacteria</taxon>
        <taxon>Alteromonadales</taxon>
        <taxon>Shewanellaceae</taxon>
        <taxon>Shewanella</taxon>
    </lineage>
</organism>
<keyword evidence="1" id="KW-0472">Membrane</keyword>
<evidence type="ECO:0000256" key="1">
    <source>
        <dbReference type="SAM" id="Phobius"/>
    </source>
</evidence>
<sequence length="148" mass="16520">MAAQLLQQLQQTWYDTIPLSQFMQVKPISFIDKQLCVTAPLSPNINLHQTMFAGSIYTLMTLTGWGLVWLTLQKKNIIGDIVLADASIKYHQPVSEDAIAKVSWPLDTQVDALGRGKRIRVNLNVELICKGKVCVSFTGRYVCLPKAS</sequence>
<feature type="transmembrane region" description="Helical" evidence="1">
    <location>
        <begin position="51"/>
        <end position="72"/>
    </location>
</feature>
<dbReference type="InterPro" id="IPR029069">
    <property type="entry name" value="HotDog_dom_sf"/>
</dbReference>
<dbReference type="InterPro" id="IPR012660">
    <property type="entry name" value="YiiD_C"/>
</dbReference>
<dbReference type="Pfam" id="PF09500">
    <property type="entry name" value="YiiD_C"/>
    <property type="match status" value="1"/>
</dbReference>
<dbReference type="NCBIfam" id="TIGR02447">
    <property type="entry name" value="yiiD_Cterm"/>
    <property type="match status" value="1"/>
</dbReference>
<proteinExistence type="predicted"/>
<protein>
    <submittedName>
        <fullName evidence="3">Thioesterase</fullName>
    </submittedName>
</protein>
<name>A0ABS5I471_9GAMM</name>
<dbReference type="SUPFAM" id="SSF54637">
    <property type="entry name" value="Thioesterase/thiol ester dehydrase-isomerase"/>
    <property type="match status" value="1"/>
</dbReference>
<dbReference type="RefSeq" id="WP_153664538.1">
    <property type="nucleotide sequence ID" value="NZ_JAAIKR010000007.1"/>
</dbReference>
<evidence type="ECO:0000259" key="2">
    <source>
        <dbReference type="Pfam" id="PF09500"/>
    </source>
</evidence>
<dbReference type="Gene3D" id="3.10.129.10">
    <property type="entry name" value="Hotdog Thioesterase"/>
    <property type="match status" value="1"/>
</dbReference>
<evidence type="ECO:0000313" key="3">
    <source>
        <dbReference type="EMBL" id="MBR9728105.1"/>
    </source>
</evidence>
<feature type="domain" description="Thioesterase putative" evidence="2">
    <location>
        <begin position="7"/>
        <end position="144"/>
    </location>
</feature>
<keyword evidence="1" id="KW-1133">Transmembrane helix</keyword>
<keyword evidence="4" id="KW-1185">Reference proteome</keyword>
<comment type="caution">
    <text evidence="3">The sequence shown here is derived from an EMBL/GenBank/DDBJ whole genome shotgun (WGS) entry which is preliminary data.</text>
</comment>
<dbReference type="Proteomes" id="UP000811844">
    <property type="component" value="Unassembled WGS sequence"/>
</dbReference>
<keyword evidence="1" id="KW-0812">Transmembrane</keyword>
<accession>A0ABS5I471</accession>
<dbReference type="EMBL" id="JAAIKR010000007">
    <property type="protein sequence ID" value="MBR9728105.1"/>
    <property type="molecule type" value="Genomic_DNA"/>
</dbReference>
<reference evidence="3 4" key="1">
    <citation type="submission" date="2020-02" db="EMBL/GenBank/DDBJ databases">
        <title>Shewanella WXL01 sp. nov., a marine bacterium isolated from green algae in Luhuitou Fringing Reef (Northern South China Sea).</title>
        <authorList>
            <person name="Wang X."/>
        </authorList>
    </citation>
    <scope>NUCLEOTIDE SEQUENCE [LARGE SCALE GENOMIC DNA]</scope>
    <source>
        <strain evidence="3 4">MCCC 1A01895</strain>
    </source>
</reference>